<protein>
    <submittedName>
        <fullName evidence="3">Secreted protein</fullName>
    </submittedName>
</protein>
<accession>A0A0A7CMB3</accession>
<dbReference type="Gene3D" id="3.60.21.10">
    <property type="match status" value="1"/>
</dbReference>
<dbReference type="InterPro" id="IPR029052">
    <property type="entry name" value="Metallo-depent_PP-like"/>
</dbReference>
<dbReference type="SUPFAM" id="SSF56300">
    <property type="entry name" value="Metallo-dependent phosphatases"/>
    <property type="match status" value="1"/>
</dbReference>
<evidence type="ECO:0000313" key="3">
    <source>
        <dbReference type="EMBL" id="AIG55605.1"/>
    </source>
</evidence>
<sequence length="361" mass="41170">MRTLLLSLTLLIGNVLSRLYMPNVHINYNTLQSIQTIDSHGKAQLSFKILQIPDMHYTGTPSHLCRNPPHDPCHESNMTSYIEQMLDNVAPDFVVFTGDQVEDIEVTHTADEVRHAIDSYTKHVIKRKIPWAMVFGNHDEGSSMSRLEMFDYISSLPYSYTKLGPEWIGGVGNYELHINSPDFMPVFRMYFLDTGFDGVISEAQNTYMRDLALWYRYQDLSAIMFYHIPIPEYNLYDGEVLKHGYQGEAVCNGPQSGLLDNLVKSILSLLFYLTFMIVGDVKATFVGHDHLNDYCVERHQIQLCYGGGAGYGQAYGSPTIARSARVIEWQRNSSKETLTTWKVADGDYTKSAYTLFERSFN</sequence>
<evidence type="ECO:0000259" key="2">
    <source>
        <dbReference type="Pfam" id="PF00149"/>
    </source>
</evidence>
<organism evidence="3">
    <name type="scientific">Thraustotheca clavata</name>
    <dbReference type="NCBI Taxonomy" id="74557"/>
    <lineage>
        <taxon>Eukaryota</taxon>
        <taxon>Sar</taxon>
        <taxon>Stramenopiles</taxon>
        <taxon>Oomycota</taxon>
        <taxon>Saprolegniomycetes</taxon>
        <taxon>Saprolegniales</taxon>
        <taxon>Achlyaceae</taxon>
        <taxon>Thraustotheca</taxon>
    </lineage>
</organism>
<dbReference type="GO" id="GO:0005737">
    <property type="term" value="C:cytoplasm"/>
    <property type="evidence" value="ECO:0007669"/>
    <property type="project" value="TreeGrafter"/>
</dbReference>
<feature type="signal peptide" evidence="1">
    <location>
        <begin position="1"/>
        <end position="17"/>
    </location>
</feature>
<reference evidence="3" key="1">
    <citation type="journal article" date="2014" name="Genome Biol. Evol.">
        <title>The secreted proteins of Achlya hypogyna and Thraustotheca clavata identify the ancestral oomycete secretome and reveal gene acquisitions by horizontal gene transfer.</title>
        <authorList>
            <person name="Misner I."/>
            <person name="Blouin N."/>
            <person name="Leonard G."/>
            <person name="Richards T.A."/>
            <person name="Lane C.E."/>
        </authorList>
    </citation>
    <scope>NUCLEOTIDE SEQUENCE</scope>
    <source>
        <strain evidence="3">ATCC 34112</strain>
    </source>
</reference>
<dbReference type="AlphaFoldDB" id="A0A0A7CMB3"/>
<dbReference type="GO" id="GO:0016788">
    <property type="term" value="F:hydrolase activity, acting on ester bonds"/>
    <property type="evidence" value="ECO:0007669"/>
    <property type="project" value="TreeGrafter"/>
</dbReference>
<keyword evidence="1" id="KW-0732">Signal</keyword>
<feature type="domain" description="Calcineurin-like phosphoesterase" evidence="2">
    <location>
        <begin position="47"/>
        <end position="290"/>
    </location>
</feature>
<evidence type="ECO:0000256" key="1">
    <source>
        <dbReference type="SAM" id="SignalP"/>
    </source>
</evidence>
<dbReference type="Pfam" id="PF00149">
    <property type="entry name" value="Metallophos"/>
    <property type="match status" value="1"/>
</dbReference>
<dbReference type="PANTHER" id="PTHR32440:SF0">
    <property type="entry name" value="PHOSPHATASE DCR2-RELATED"/>
    <property type="match status" value="1"/>
</dbReference>
<feature type="chain" id="PRO_5002038031" evidence="1">
    <location>
        <begin position="18"/>
        <end position="361"/>
    </location>
</feature>
<name>A0A0A7CMB3_9STRA</name>
<dbReference type="InterPro" id="IPR004843">
    <property type="entry name" value="Calcineurin-like_PHP"/>
</dbReference>
<dbReference type="PANTHER" id="PTHR32440">
    <property type="entry name" value="PHOSPHATASE DCR2-RELATED-RELATED"/>
    <property type="match status" value="1"/>
</dbReference>
<dbReference type="EMBL" id="KM038144">
    <property type="protein sequence ID" value="AIG55605.1"/>
    <property type="molecule type" value="Genomic_DNA"/>
</dbReference>
<proteinExistence type="predicted"/>